<dbReference type="Proteomes" id="UP000756132">
    <property type="component" value="Chromosome 11"/>
</dbReference>
<reference evidence="2" key="2">
    <citation type="journal article" date="2022" name="Microb. Genom.">
        <title>A chromosome-scale genome assembly of the tomato pathogen Cladosporium fulvum reveals a compartmentalized genome architecture and the presence of a dispensable chromosome.</title>
        <authorList>
            <person name="Zaccaron A.Z."/>
            <person name="Chen L.H."/>
            <person name="Samaras A."/>
            <person name="Stergiopoulos I."/>
        </authorList>
    </citation>
    <scope>NUCLEOTIDE SEQUENCE</scope>
    <source>
        <strain evidence="2">Race5_Kim</strain>
    </source>
</reference>
<evidence type="ECO:0000313" key="3">
    <source>
        <dbReference type="Proteomes" id="UP000756132"/>
    </source>
</evidence>
<keyword evidence="3" id="KW-1185">Reference proteome</keyword>
<accession>A0A9Q8PJI6</accession>
<name>A0A9Q8PJI6_PASFU</name>
<organism evidence="2 3">
    <name type="scientific">Passalora fulva</name>
    <name type="common">Tomato leaf mold</name>
    <name type="synonym">Cladosporium fulvum</name>
    <dbReference type="NCBI Taxonomy" id="5499"/>
    <lineage>
        <taxon>Eukaryota</taxon>
        <taxon>Fungi</taxon>
        <taxon>Dikarya</taxon>
        <taxon>Ascomycota</taxon>
        <taxon>Pezizomycotina</taxon>
        <taxon>Dothideomycetes</taxon>
        <taxon>Dothideomycetidae</taxon>
        <taxon>Mycosphaerellales</taxon>
        <taxon>Mycosphaerellaceae</taxon>
        <taxon>Fulvia</taxon>
    </lineage>
</organism>
<dbReference type="GeneID" id="71992417"/>
<sequence>MQRAESGGASTTASQQPAYIQLPPLPTDLKIPEPTKHKGESAHRWKNLSNFEHIDSVQLLSGALHPNGLCGTLMLDRLVKQFTHSQLEDRINELYALVDGEKKKKPLSSSAITKRWTVLLKERYPDQTEYNNKKQEIKDFRKTIRVAPRFSVTTPSPATTPSSITSAPATPGESPATCEDHIMEDQEDESIDIVSESGGQITAVKEGNEPDSPAQAQQIDVIQADNNVKIVRAASTNNATLTTNTTTNTINATNTANSLPQGQPSISIAANLSAARKARIIFLEGRIARKSARIATDIASISSDNAEAAELRQLERKSS</sequence>
<dbReference type="OrthoDB" id="10673994at2759"/>
<feature type="region of interest" description="Disordered" evidence="1">
    <location>
        <begin position="151"/>
        <end position="176"/>
    </location>
</feature>
<reference evidence="2" key="1">
    <citation type="submission" date="2021-12" db="EMBL/GenBank/DDBJ databases">
        <authorList>
            <person name="Zaccaron A."/>
            <person name="Stergiopoulos I."/>
        </authorList>
    </citation>
    <scope>NUCLEOTIDE SEQUENCE</scope>
    <source>
        <strain evidence="2">Race5_Kim</strain>
    </source>
</reference>
<feature type="region of interest" description="Disordered" evidence="1">
    <location>
        <begin position="1"/>
        <end position="37"/>
    </location>
</feature>
<dbReference type="EMBL" id="CP090173">
    <property type="protein sequence ID" value="UJO23581.1"/>
    <property type="molecule type" value="Genomic_DNA"/>
</dbReference>
<dbReference type="AlphaFoldDB" id="A0A9Q8PJI6"/>
<protein>
    <submittedName>
        <fullName evidence="2">Uncharacterized protein</fullName>
    </submittedName>
</protein>
<evidence type="ECO:0000313" key="2">
    <source>
        <dbReference type="EMBL" id="UJO23581.1"/>
    </source>
</evidence>
<feature type="compositionally biased region" description="Polar residues" evidence="1">
    <location>
        <begin position="8"/>
        <end position="18"/>
    </location>
</feature>
<proteinExistence type="predicted"/>
<dbReference type="KEGG" id="ffu:CLAFUR5_12539"/>
<evidence type="ECO:0000256" key="1">
    <source>
        <dbReference type="SAM" id="MobiDB-lite"/>
    </source>
</evidence>
<dbReference type="RefSeq" id="XP_047767947.1">
    <property type="nucleotide sequence ID" value="XM_047911687.1"/>
</dbReference>
<gene>
    <name evidence="2" type="ORF">CLAFUR5_12539</name>
</gene>
<feature type="compositionally biased region" description="Low complexity" evidence="1">
    <location>
        <begin position="151"/>
        <end position="171"/>
    </location>
</feature>